<keyword evidence="3" id="KW-0547">Nucleotide-binding</keyword>
<gene>
    <name evidence="6" type="ORF">GIY09_06115</name>
</gene>
<dbReference type="PROSITE" id="PS00211">
    <property type="entry name" value="ABC_TRANSPORTER_1"/>
    <property type="match status" value="1"/>
</dbReference>
<dbReference type="InterPro" id="IPR003593">
    <property type="entry name" value="AAA+_ATPase"/>
</dbReference>
<dbReference type="SMART" id="SM00382">
    <property type="entry name" value="AAA"/>
    <property type="match status" value="1"/>
</dbReference>
<dbReference type="PROSITE" id="PS50893">
    <property type="entry name" value="ABC_TRANSPORTER_2"/>
    <property type="match status" value="1"/>
</dbReference>
<evidence type="ECO:0000259" key="5">
    <source>
        <dbReference type="PROSITE" id="PS50893"/>
    </source>
</evidence>
<dbReference type="PANTHER" id="PTHR43166:SF4">
    <property type="entry name" value="PHOSPHONATES IMPORT ATP-BINDING PROTEIN PHNC"/>
    <property type="match status" value="1"/>
</dbReference>
<evidence type="ECO:0000313" key="7">
    <source>
        <dbReference type="Proteomes" id="UP000430975"/>
    </source>
</evidence>
<organism evidence="6 7">
    <name type="scientific">Fundicoccus ignavus</name>
    <dbReference type="NCBI Taxonomy" id="2664442"/>
    <lineage>
        <taxon>Bacteria</taxon>
        <taxon>Bacillati</taxon>
        <taxon>Bacillota</taxon>
        <taxon>Bacilli</taxon>
        <taxon>Lactobacillales</taxon>
        <taxon>Aerococcaceae</taxon>
        <taxon>Fundicoccus</taxon>
    </lineage>
</organism>
<comment type="similarity">
    <text evidence="1">Belongs to the ABC transporter superfamily.</text>
</comment>
<dbReference type="InterPro" id="IPR003439">
    <property type="entry name" value="ABC_transporter-like_ATP-bd"/>
</dbReference>
<evidence type="ECO:0000256" key="4">
    <source>
        <dbReference type="ARBA" id="ARBA00022840"/>
    </source>
</evidence>
<dbReference type="InterPro" id="IPR027417">
    <property type="entry name" value="P-loop_NTPase"/>
</dbReference>
<evidence type="ECO:0000256" key="2">
    <source>
        <dbReference type="ARBA" id="ARBA00022448"/>
    </source>
</evidence>
<sequence>MSLKVEGISKKFGSNLIIDNYDFEVTPEQITIVLGESGSGKTTLLRMINNLEKVDQGSISIDGVLLVEDGVYKSSNDVKAYQHKIGLVFQDYQLFPNLSVLENLLLAPLSNQMGSREELIVKAKELLNQMGLPDKELMKPRQLSGGQKQRVSIARAMMMNPSILCFDEPTSALDEQTVAKVADLILQLQAQGMMILIITHDRTLVELLGSRAQVIESTSFLN</sequence>
<dbReference type="Gene3D" id="3.40.50.300">
    <property type="entry name" value="P-loop containing nucleotide triphosphate hydrolases"/>
    <property type="match status" value="1"/>
</dbReference>
<dbReference type="Pfam" id="PF00005">
    <property type="entry name" value="ABC_tran"/>
    <property type="match status" value="1"/>
</dbReference>
<dbReference type="GO" id="GO:0016887">
    <property type="term" value="F:ATP hydrolysis activity"/>
    <property type="evidence" value="ECO:0007669"/>
    <property type="project" value="InterPro"/>
</dbReference>
<dbReference type="InterPro" id="IPR050086">
    <property type="entry name" value="MetN_ABC_transporter-like"/>
</dbReference>
<dbReference type="InterPro" id="IPR017871">
    <property type="entry name" value="ABC_transporter-like_CS"/>
</dbReference>
<protein>
    <submittedName>
        <fullName evidence="6">ATP-binding cassette domain-containing protein</fullName>
    </submittedName>
</protein>
<reference evidence="6 7" key="1">
    <citation type="submission" date="2019-11" db="EMBL/GenBank/DDBJ databases">
        <title>Characterisation of Fundicoccus ignavus gen. nov. sp. nov., a novel genus of the family Aerococcaceae isolated from bulk tank milk.</title>
        <authorList>
            <person name="Siebert A."/>
            <person name="Huptas C."/>
            <person name="Wenning M."/>
            <person name="Scherer S."/>
            <person name="Doll E.V."/>
        </authorList>
    </citation>
    <scope>NUCLEOTIDE SEQUENCE [LARGE SCALE GENOMIC DNA]</scope>
    <source>
        <strain evidence="6 7">WS4759</strain>
    </source>
</reference>
<accession>A0A6I2GIX5</accession>
<dbReference type="EMBL" id="WJQS01000004">
    <property type="protein sequence ID" value="MRI85451.1"/>
    <property type="molecule type" value="Genomic_DNA"/>
</dbReference>
<dbReference type="Proteomes" id="UP000430975">
    <property type="component" value="Unassembled WGS sequence"/>
</dbReference>
<dbReference type="PANTHER" id="PTHR43166">
    <property type="entry name" value="AMINO ACID IMPORT ATP-BINDING PROTEIN"/>
    <property type="match status" value="1"/>
</dbReference>
<evidence type="ECO:0000256" key="1">
    <source>
        <dbReference type="ARBA" id="ARBA00005417"/>
    </source>
</evidence>
<comment type="caution">
    <text evidence="6">The sequence shown here is derived from an EMBL/GenBank/DDBJ whole genome shotgun (WGS) entry which is preliminary data.</text>
</comment>
<dbReference type="AlphaFoldDB" id="A0A6I2GIX5"/>
<dbReference type="RefSeq" id="WP_153863484.1">
    <property type="nucleotide sequence ID" value="NZ_WJQS01000004.1"/>
</dbReference>
<proteinExistence type="inferred from homology"/>
<dbReference type="SUPFAM" id="SSF52540">
    <property type="entry name" value="P-loop containing nucleoside triphosphate hydrolases"/>
    <property type="match status" value="1"/>
</dbReference>
<keyword evidence="2" id="KW-0813">Transport</keyword>
<evidence type="ECO:0000313" key="6">
    <source>
        <dbReference type="EMBL" id="MRI85451.1"/>
    </source>
</evidence>
<feature type="domain" description="ABC transporter" evidence="5">
    <location>
        <begin position="3"/>
        <end position="221"/>
    </location>
</feature>
<evidence type="ECO:0000256" key="3">
    <source>
        <dbReference type="ARBA" id="ARBA00022741"/>
    </source>
</evidence>
<name>A0A6I2GIX5_9LACT</name>
<keyword evidence="7" id="KW-1185">Reference proteome</keyword>
<dbReference type="GO" id="GO:0005524">
    <property type="term" value="F:ATP binding"/>
    <property type="evidence" value="ECO:0007669"/>
    <property type="project" value="UniProtKB-KW"/>
</dbReference>
<keyword evidence="4 6" id="KW-0067">ATP-binding</keyword>